<evidence type="ECO:0000256" key="1">
    <source>
        <dbReference type="ARBA" id="ARBA00022603"/>
    </source>
</evidence>
<name>A0A222FNY7_9GAMM</name>
<dbReference type="Proteomes" id="UP000202440">
    <property type="component" value="Chromosome"/>
</dbReference>
<evidence type="ECO:0000313" key="4">
    <source>
        <dbReference type="Proteomes" id="UP000202440"/>
    </source>
</evidence>
<evidence type="ECO:0000256" key="2">
    <source>
        <dbReference type="ARBA" id="ARBA00022679"/>
    </source>
</evidence>
<dbReference type="Gene3D" id="3.40.50.150">
    <property type="entry name" value="Vaccinia Virus protein VP39"/>
    <property type="match status" value="1"/>
</dbReference>
<dbReference type="KEGG" id="bsan:CHH28_19535"/>
<proteinExistence type="predicted"/>
<keyword evidence="4" id="KW-1185">Reference proteome</keyword>
<dbReference type="Pfam" id="PF04072">
    <property type="entry name" value="LCM"/>
    <property type="match status" value="1"/>
</dbReference>
<keyword evidence="1 3" id="KW-0489">Methyltransferase</keyword>
<dbReference type="InterPro" id="IPR007213">
    <property type="entry name" value="Ppm1/Ppm2/Tcmp"/>
</dbReference>
<dbReference type="PANTHER" id="PTHR43619:SF2">
    <property type="entry name" value="S-ADENOSYL-L-METHIONINE-DEPENDENT METHYLTRANSFERASES SUPERFAMILY PROTEIN"/>
    <property type="match status" value="1"/>
</dbReference>
<dbReference type="RefSeq" id="WP_094061887.1">
    <property type="nucleotide sequence ID" value="NZ_CP022530.1"/>
</dbReference>
<keyword evidence="2 3" id="KW-0808">Transferase</keyword>
<dbReference type="GO" id="GO:0032259">
    <property type="term" value="P:methylation"/>
    <property type="evidence" value="ECO:0007669"/>
    <property type="project" value="UniProtKB-KW"/>
</dbReference>
<evidence type="ECO:0000313" key="3">
    <source>
        <dbReference type="EMBL" id="ASP40727.1"/>
    </source>
</evidence>
<dbReference type="OrthoDB" id="7063113at2"/>
<protein>
    <submittedName>
        <fullName evidence="3">Polyketide biosynthesis methyltransferase</fullName>
    </submittedName>
</protein>
<dbReference type="PANTHER" id="PTHR43619">
    <property type="entry name" value="S-ADENOSYL-L-METHIONINE-DEPENDENT METHYLTRANSFERASE YKTD-RELATED"/>
    <property type="match status" value="1"/>
</dbReference>
<dbReference type="EMBL" id="CP022530">
    <property type="protein sequence ID" value="ASP40727.1"/>
    <property type="molecule type" value="Genomic_DNA"/>
</dbReference>
<accession>A0A222FNY7</accession>
<gene>
    <name evidence="3" type="ORF">CHH28_19535</name>
</gene>
<dbReference type="InterPro" id="IPR029063">
    <property type="entry name" value="SAM-dependent_MTases_sf"/>
</dbReference>
<organism evidence="3 4">
    <name type="scientific">Bacterioplanes sanyensis</name>
    <dbReference type="NCBI Taxonomy" id="1249553"/>
    <lineage>
        <taxon>Bacteria</taxon>
        <taxon>Pseudomonadati</taxon>
        <taxon>Pseudomonadota</taxon>
        <taxon>Gammaproteobacteria</taxon>
        <taxon>Oceanospirillales</taxon>
        <taxon>Oceanospirillaceae</taxon>
        <taxon>Bacterioplanes</taxon>
    </lineage>
</organism>
<reference evidence="3 4" key="1">
    <citation type="submission" date="2017-07" db="EMBL/GenBank/DDBJ databases">
        <title>Annotated genome sequence of Bacterioplanes sanyensis isolated from Red Sea.</title>
        <authorList>
            <person name="Rehman Z.U."/>
        </authorList>
    </citation>
    <scope>NUCLEOTIDE SEQUENCE [LARGE SCALE GENOMIC DNA]</scope>
    <source>
        <strain evidence="3 4">NV9</strain>
    </source>
</reference>
<sequence>MTTSTETADTSRISISAHYTGMVWLRHGLSAPAFATTMGRLSYATLAPINWLLTRLAGANIDIFLLQRHKVLDAQLRELIEHHGVTQVVELAAGLSPRGYRLYRQYPQLTYIESDLPAMAQRKSKLLERLTSNAKHSMRPCNILEQQGPDSIEALLEQLDKQQPTVVISEGLVNYFALEQIRPVWARIASALSAFPAGYYVTDLYPDLVEHPSYRYVKLAQKLVGFFTRGQWPLHYRSNDAIAAGFEQDGFTKVSVIDPADCYGKVDIPRVKTPTMVRIIKAKA</sequence>
<dbReference type="GO" id="GO:0008168">
    <property type="term" value="F:methyltransferase activity"/>
    <property type="evidence" value="ECO:0007669"/>
    <property type="project" value="UniProtKB-KW"/>
</dbReference>
<dbReference type="AlphaFoldDB" id="A0A222FNY7"/>
<dbReference type="SUPFAM" id="SSF53335">
    <property type="entry name" value="S-adenosyl-L-methionine-dependent methyltransferases"/>
    <property type="match status" value="1"/>
</dbReference>